<comment type="caution">
    <text evidence="1">The sequence shown here is derived from an EMBL/GenBank/DDBJ whole genome shotgun (WGS) entry which is preliminary data.</text>
</comment>
<accession>A0A7J6S5M3</accession>
<sequence>AESDQTQSEKLDHCDSSWPVRWSVGRGESEDEKPFIIDGQGLPRIGATAHSLLFRDLRIFAFATAVVRKLSSSSCKASRSNNEKKSLMEGTWPILIGTELQRLWRP</sequence>
<dbReference type="Proteomes" id="UP000553632">
    <property type="component" value="Unassembled WGS sequence"/>
</dbReference>
<reference evidence="1 2" key="1">
    <citation type="submission" date="2020-04" db="EMBL/GenBank/DDBJ databases">
        <title>Perkinsus olseni comparative genomics.</title>
        <authorList>
            <person name="Bogema D.R."/>
        </authorList>
    </citation>
    <scope>NUCLEOTIDE SEQUENCE [LARGE SCALE GENOMIC DNA]</scope>
    <source>
        <strain evidence="1 2">ATCC PRA-207</strain>
    </source>
</reference>
<dbReference type="AlphaFoldDB" id="A0A7J6S5M3"/>
<protein>
    <submittedName>
        <fullName evidence="1">Uncharacterized protein</fullName>
    </submittedName>
</protein>
<evidence type="ECO:0000313" key="2">
    <source>
        <dbReference type="Proteomes" id="UP000553632"/>
    </source>
</evidence>
<dbReference type="EMBL" id="JABANO010021111">
    <property type="protein sequence ID" value="KAF4727350.1"/>
    <property type="molecule type" value="Genomic_DNA"/>
</dbReference>
<name>A0A7J6S5M3_PEROL</name>
<proteinExistence type="predicted"/>
<feature type="non-terminal residue" evidence="1">
    <location>
        <position position="1"/>
    </location>
</feature>
<gene>
    <name evidence="1" type="ORF">FOZ63_024899</name>
</gene>
<organism evidence="1 2">
    <name type="scientific">Perkinsus olseni</name>
    <name type="common">Perkinsus atlanticus</name>
    <dbReference type="NCBI Taxonomy" id="32597"/>
    <lineage>
        <taxon>Eukaryota</taxon>
        <taxon>Sar</taxon>
        <taxon>Alveolata</taxon>
        <taxon>Perkinsozoa</taxon>
        <taxon>Perkinsea</taxon>
        <taxon>Perkinsida</taxon>
        <taxon>Perkinsidae</taxon>
        <taxon>Perkinsus</taxon>
    </lineage>
</organism>
<keyword evidence="2" id="KW-1185">Reference proteome</keyword>
<evidence type="ECO:0000313" key="1">
    <source>
        <dbReference type="EMBL" id="KAF4727350.1"/>
    </source>
</evidence>